<dbReference type="OMA" id="DMYIKNH"/>
<dbReference type="GO" id="GO:0009451">
    <property type="term" value="P:RNA modification"/>
    <property type="evidence" value="ECO:0007669"/>
    <property type="project" value="InterPro"/>
</dbReference>
<feature type="repeat" description="PPR" evidence="2">
    <location>
        <begin position="407"/>
        <end position="441"/>
    </location>
</feature>
<accession>A0A5K1ACL2</accession>
<dbReference type="InterPro" id="IPR011990">
    <property type="entry name" value="TPR-like_helical_dom_sf"/>
</dbReference>
<dbReference type="GO" id="GO:0003723">
    <property type="term" value="F:RNA binding"/>
    <property type="evidence" value="ECO:0007669"/>
    <property type="project" value="InterPro"/>
</dbReference>
<dbReference type="NCBIfam" id="TIGR00756">
    <property type="entry name" value="PPR"/>
    <property type="match status" value="7"/>
</dbReference>
<dbReference type="PANTHER" id="PTHR47926">
    <property type="entry name" value="PENTATRICOPEPTIDE REPEAT-CONTAINING PROTEIN"/>
    <property type="match status" value="1"/>
</dbReference>
<feature type="repeat" description="PPR" evidence="2">
    <location>
        <begin position="105"/>
        <end position="139"/>
    </location>
</feature>
<keyword evidence="1" id="KW-0677">Repeat</keyword>
<dbReference type="FunFam" id="1.25.40.10:FF:001681">
    <property type="entry name" value="Pentatricopeptide repeat-containing protein At4g33170 family"/>
    <property type="match status" value="1"/>
</dbReference>
<reference evidence="3" key="1">
    <citation type="submission" date="2019-09" db="EMBL/GenBank/DDBJ databases">
        <authorList>
            <person name="Zhang L."/>
        </authorList>
    </citation>
    <scope>NUCLEOTIDE SEQUENCE</scope>
</reference>
<dbReference type="FunFam" id="1.25.40.10:FF:000344">
    <property type="entry name" value="Pentatricopeptide repeat-containing protein"/>
    <property type="match status" value="1"/>
</dbReference>
<dbReference type="Pfam" id="PF20431">
    <property type="entry name" value="E_motif"/>
    <property type="match status" value="1"/>
</dbReference>
<evidence type="ECO:0000256" key="2">
    <source>
        <dbReference type="PROSITE-ProRule" id="PRU00708"/>
    </source>
</evidence>
<dbReference type="InterPro" id="IPR002885">
    <property type="entry name" value="PPR_rpt"/>
</dbReference>
<dbReference type="PROSITE" id="PS51375">
    <property type="entry name" value="PPR"/>
    <property type="match status" value="4"/>
</dbReference>
<dbReference type="InterPro" id="IPR046848">
    <property type="entry name" value="E_motif"/>
</dbReference>
<dbReference type="EMBL" id="LR721780">
    <property type="protein sequence ID" value="VVV99859.1"/>
    <property type="molecule type" value="Genomic_DNA"/>
</dbReference>
<dbReference type="InterPro" id="IPR046960">
    <property type="entry name" value="PPR_At4g14850-like_plant"/>
</dbReference>
<dbReference type="FunFam" id="1.25.40.10:FF:000073">
    <property type="entry name" value="Pentatricopeptide repeat-containing protein chloroplastic"/>
    <property type="match status" value="1"/>
</dbReference>
<feature type="repeat" description="PPR" evidence="2">
    <location>
        <begin position="175"/>
        <end position="209"/>
    </location>
</feature>
<dbReference type="OrthoDB" id="185373at2759"/>
<dbReference type="Pfam" id="PF01535">
    <property type="entry name" value="PPR"/>
    <property type="match status" value="3"/>
</dbReference>
<gene>
    <name evidence="3" type="ORF">NYM_LOCUS14084</name>
</gene>
<sequence>MLRWFRLAIGIGLRPPRRPVARNGWSLSWAAESAVAEQEEEEMCSSFLQACVQDALVDEGRAVHARIAKTHFASTFLLNHLLNMYAKCGCLADAHKVLDEMPDRNVVSWSAMIAGYVQCGDPESALSLFVGMQRDGIAPNHFTLVSALNACTFSNLPSLAKQIYVRVVQLGFESNVFLINAFITALVRQGNLREAEELFDKADVRDVVSWNAMITGYVQLACSEVWRFWCRMSREGAKPDQFTFASVLAGLAATAMREHGLQVHGQLVKSGYRNDTCVANALVDMYLKSGDLKEGLEAFDEMDYRNAISWTEIIGGCLHHGQPNKALELFEEMRLVGVMPNKFTLATTINSCASLVSLEEGKKLHGLRMKLADEVDDCVDNALIDMYAKCGCLEDACSVFHAMRECSVVSWTTIIMGCAQNGRVDEAIQFFDLMCANGVKPNHITYVCVLYACSQGGYVERGMQYFSKMRHDHQIQPEEDHYTCMVDMLGRAGRVAEAEALIHSMTNLPSTLVWQTLLGACRMHGDLEAGKRAAERALALDKCDPSTYVLLSNIYADLCSWGDVHKVRKMMKNREVKKNPGCSWIELKHSNVPRVLQNARWSMQPVGLRCIHIRGRQ</sequence>
<dbReference type="AlphaFoldDB" id="A0A5K1ACL2"/>
<dbReference type="PANTHER" id="PTHR47926:SF349">
    <property type="entry name" value="(WILD MALAYSIAN BANANA) HYPOTHETICAL PROTEIN"/>
    <property type="match status" value="1"/>
</dbReference>
<dbReference type="SUPFAM" id="SSF48452">
    <property type="entry name" value="TPR-like"/>
    <property type="match status" value="1"/>
</dbReference>
<evidence type="ECO:0000256" key="1">
    <source>
        <dbReference type="ARBA" id="ARBA00022737"/>
    </source>
</evidence>
<dbReference type="Gene3D" id="1.25.40.10">
    <property type="entry name" value="Tetratricopeptide repeat domain"/>
    <property type="match status" value="4"/>
</dbReference>
<name>A0A5K1ACL2_9MAGN</name>
<dbReference type="Gramene" id="NC2G0287620.1">
    <property type="protein sequence ID" value="NC2G0287620.1:cds"/>
    <property type="gene ID" value="NC2G0287620"/>
</dbReference>
<proteinExistence type="predicted"/>
<protein>
    <recommendedName>
        <fullName evidence="4">Pentacotripeptide-repeat region of PRORP domain-containing protein</fullName>
    </recommendedName>
</protein>
<organism evidence="3">
    <name type="scientific">Nymphaea colorata</name>
    <name type="common">pocket water lily</name>
    <dbReference type="NCBI Taxonomy" id="210225"/>
    <lineage>
        <taxon>Eukaryota</taxon>
        <taxon>Viridiplantae</taxon>
        <taxon>Streptophyta</taxon>
        <taxon>Embryophyta</taxon>
        <taxon>Tracheophyta</taxon>
        <taxon>Spermatophyta</taxon>
        <taxon>Magnoliopsida</taxon>
        <taxon>Nymphaeales</taxon>
        <taxon>Nymphaeaceae</taxon>
        <taxon>Nymphaea</taxon>
    </lineage>
</organism>
<feature type="repeat" description="PPR" evidence="2">
    <location>
        <begin position="306"/>
        <end position="340"/>
    </location>
</feature>
<dbReference type="Pfam" id="PF13041">
    <property type="entry name" value="PPR_2"/>
    <property type="match status" value="4"/>
</dbReference>
<evidence type="ECO:0008006" key="4">
    <source>
        <dbReference type="Google" id="ProtNLM"/>
    </source>
</evidence>
<evidence type="ECO:0000313" key="3">
    <source>
        <dbReference type="EMBL" id="VVV99859.1"/>
    </source>
</evidence>